<evidence type="ECO:0000313" key="3">
    <source>
        <dbReference type="Proteomes" id="UP000295636"/>
    </source>
</evidence>
<organism evidence="2 3">
    <name type="scientific">Paenibacillus piri</name>
    <dbReference type="NCBI Taxonomy" id="2547395"/>
    <lineage>
        <taxon>Bacteria</taxon>
        <taxon>Bacillati</taxon>
        <taxon>Bacillota</taxon>
        <taxon>Bacilli</taxon>
        <taxon>Bacillales</taxon>
        <taxon>Paenibacillaceae</taxon>
        <taxon>Paenibacillus</taxon>
    </lineage>
</organism>
<sequence length="576" mass="63785">MKRSWIRNFTKVAIGAALLLSVKAPLIASAEDVPAILKAADVYQLSTTIKAQVKSVLNEKAADGTRIGAVVRLFNSGTTVTRVPDYEVRMKTEGGVEYTLRPSTVNAAAIQPRETVELSYMIVVDRADDFSLRELSWADVDEFEYPRKESIVLTIPVSSLEWKGAQASADMTAARKWGEPFKIPVLSSALEYTPVNVIRQNTQQGLVNIVVLLVENKGSMKETLPGFTISGKTDKKMYSGSRLGQDSVSLDPGEKQLVYYAIPTENNVDLTSLTVMTPELFAESIQTNINYTVGRISIQLPANINLSGVMEQPEPYQTGKPIKFDPYNKLIRPEVNVSLVELHMHKAEGDGYKTVIAKYKLENRSENPLPVPGFTAELTGSDGHNYLGTRQSTAVQTLVPNLSYVISYSFNVPDSESGDRMIMKMMDSQSVAPYNVPIAVFQTSVQKEVDDQALPFYPFTVKLLDWSLGSSLLPSSSGLTYAYKLRLNLDIARLDNVVIDQNFSKMKVEIIDSQGRVLGAESTSFTGVSRLTSGWQTINFNSLRTEQFEYPLTVCLYESIDTPFGEAKRLVKTLKQ</sequence>
<evidence type="ECO:0008006" key="4">
    <source>
        <dbReference type="Google" id="ProtNLM"/>
    </source>
</evidence>
<name>A0A4R5KYJ6_9BACL</name>
<feature type="chain" id="PRO_5020901351" description="DUF4139 domain-containing protein" evidence="1">
    <location>
        <begin position="31"/>
        <end position="576"/>
    </location>
</feature>
<keyword evidence="3" id="KW-1185">Reference proteome</keyword>
<accession>A0A4R5KYJ6</accession>
<feature type="signal peptide" evidence="1">
    <location>
        <begin position="1"/>
        <end position="30"/>
    </location>
</feature>
<proteinExistence type="predicted"/>
<protein>
    <recommendedName>
        <fullName evidence="4">DUF4139 domain-containing protein</fullName>
    </recommendedName>
</protein>
<evidence type="ECO:0000313" key="2">
    <source>
        <dbReference type="EMBL" id="TDG00306.1"/>
    </source>
</evidence>
<dbReference type="Proteomes" id="UP000295636">
    <property type="component" value="Unassembled WGS sequence"/>
</dbReference>
<keyword evidence="1" id="KW-0732">Signal</keyword>
<comment type="caution">
    <text evidence="2">The sequence shown here is derived from an EMBL/GenBank/DDBJ whole genome shotgun (WGS) entry which is preliminary data.</text>
</comment>
<gene>
    <name evidence="2" type="ORF">E1757_01285</name>
</gene>
<dbReference type="RefSeq" id="WP_133225015.1">
    <property type="nucleotide sequence ID" value="NZ_SMRT01000001.1"/>
</dbReference>
<dbReference type="AlphaFoldDB" id="A0A4R5KYJ6"/>
<evidence type="ECO:0000256" key="1">
    <source>
        <dbReference type="SAM" id="SignalP"/>
    </source>
</evidence>
<reference evidence="2 3" key="1">
    <citation type="submission" date="2019-03" db="EMBL/GenBank/DDBJ databases">
        <title>This is whole genome sequence of Paenibacillus sp MS74 strain.</title>
        <authorList>
            <person name="Trinh H.N."/>
        </authorList>
    </citation>
    <scope>NUCLEOTIDE SEQUENCE [LARGE SCALE GENOMIC DNA]</scope>
    <source>
        <strain evidence="2 3">MS74</strain>
    </source>
</reference>
<dbReference type="OrthoDB" id="2545931at2"/>
<dbReference type="EMBL" id="SMRT01000001">
    <property type="protein sequence ID" value="TDG00306.1"/>
    <property type="molecule type" value="Genomic_DNA"/>
</dbReference>